<evidence type="ECO:0000313" key="1">
    <source>
        <dbReference type="EMBL" id="TCU19498.1"/>
    </source>
</evidence>
<dbReference type="AlphaFoldDB" id="A0AAX2QF29"/>
<evidence type="ECO:0000313" key="2">
    <source>
        <dbReference type="Proteomes" id="UP000295021"/>
    </source>
</evidence>
<sequence>MPSGHVICDSCAKQVIASTRPREGKLCCRRKAIMNQGDPAGAVRDRERKFYESVHFQIPMLCSGFVTHILVSNLSQVSNLSFFKSPMTFRCVTQFNEPISRDGAQGAKRRTQPVAHHQLPAVMTTGWSRLFLPASPSIAIVVTGPKKLQTGGSGSRRLDYAGVFSECHPIDNRVGIALPDRAGPARLAWTTTFIVAFTIAAAANAALRGAAEGAFGLCPSLGAHLRPRRNDSECGGAIDGAIRRPRARFLSCWHSIKATSFPG</sequence>
<dbReference type="EMBL" id="SMBI01000013">
    <property type="protein sequence ID" value="TCU19498.1"/>
    <property type="molecule type" value="Genomic_DNA"/>
</dbReference>
<reference evidence="1 2" key="1">
    <citation type="submission" date="2019-03" db="EMBL/GenBank/DDBJ databases">
        <title>Genomic Encyclopedia of Type Strains, Phase IV (KMG-V): Genome sequencing to study the core and pangenomes of soil and plant-associated prokaryotes.</title>
        <authorList>
            <person name="Whitman W."/>
        </authorList>
    </citation>
    <scope>NUCLEOTIDE SEQUENCE [LARGE SCALE GENOMIC DNA]</scope>
    <source>
        <strain evidence="1 2">FB403</strain>
    </source>
</reference>
<organism evidence="1 2">
    <name type="scientific">Rhizobium laguerreae</name>
    <dbReference type="NCBI Taxonomy" id="1076926"/>
    <lineage>
        <taxon>Bacteria</taxon>
        <taxon>Pseudomonadati</taxon>
        <taxon>Pseudomonadota</taxon>
        <taxon>Alphaproteobacteria</taxon>
        <taxon>Hyphomicrobiales</taxon>
        <taxon>Rhizobiaceae</taxon>
        <taxon>Rhizobium/Agrobacterium group</taxon>
        <taxon>Rhizobium</taxon>
    </lineage>
</organism>
<name>A0AAX2QF29_9HYPH</name>
<accession>A0AAX2QF29</accession>
<protein>
    <submittedName>
        <fullName evidence="1">Uncharacterized protein</fullName>
    </submittedName>
</protein>
<gene>
    <name evidence="1" type="ORF">EV131_11398</name>
</gene>
<comment type="caution">
    <text evidence="1">The sequence shown here is derived from an EMBL/GenBank/DDBJ whole genome shotgun (WGS) entry which is preliminary data.</text>
</comment>
<dbReference type="Proteomes" id="UP000295021">
    <property type="component" value="Unassembled WGS sequence"/>
</dbReference>
<proteinExistence type="predicted"/>